<feature type="domain" description="Chitin-binding type-2" evidence="7">
    <location>
        <begin position="50"/>
        <end position="106"/>
    </location>
</feature>
<feature type="domain" description="Chitin-binding type-2" evidence="7">
    <location>
        <begin position="908"/>
        <end position="964"/>
    </location>
</feature>
<dbReference type="EMBL" id="FZQP02000604">
    <property type="protein sequence ID" value="VVC89704.1"/>
    <property type="molecule type" value="Genomic_DNA"/>
</dbReference>
<proteinExistence type="predicted"/>
<evidence type="ECO:0000256" key="1">
    <source>
        <dbReference type="ARBA" id="ARBA00022669"/>
    </source>
</evidence>
<dbReference type="InterPro" id="IPR002557">
    <property type="entry name" value="Chitin-bd_dom"/>
</dbReference>
<keyword evidence="5" id="KW-0325">Glycoprotein</keyword>
<feature type="region of interest" description="Disordered" evidence="6">
    <location>
        <begin position="1"/>
        <end position="45"/>
    </location>
</feature>
<evidence type="ECO:0000256" key="4">
    <source>
        <dbReference type="ARBA" id="ARBA00023157"/>
    </source>
</evidence>
<keyword evidence="1" id="KW-0147">Chitin-binding</keyword>
<evidence type="ECO:0000256" key="5">
    <source>
        <dbReference type="ARBA" id="ARBA00023180"/>
    </source>
</evidence>
<feature type="compositionally biased region" description="Low complexity" evidence="6">
    <location>
        <begin position="472"/>
        <end position="491"/>
    </location>
</feature>
<dbReference type="InterPro" id="IPR051940">
    <property type="entry name" value="Chitin_bind-dev_reg"/>
</dbReference>
<dbReference type="PROSITE" id="PS50940">
    <property type="entry name" value="CHIT_BIND_II"/>
    <property type="match status" value="10"/>
</dbReference>
<sequence>TTSADITSTTDAATADDYTTTSQPTTGDHTSTSDDLTSTSTSEATTSNPIFVCPPNAVGNFPHPIYCDKYYTCIGDFAFLLNCSHGFEYDTVLGHCVVISDTGCFATRFNSTLPPPTTQSADNTDSTPVSTIITSTIPETTSEFTTLETETDLTTQSWVTDTESTTQTWATETGPTTQTWATETDSTTQTWATETDSTSQSWATETDSTTQTWATENDSTTQTWATERDSTTQTWATEIDSTTQSWDTDTESTTQTLAAESDSTTQTWATESSTYTWPTQNDFTSTTPAATDTDITTTSSPEITVSQEPTTEAPICGSGVFGNIPHPIYCNKYYTCFGGTHFLHYCSDGFEYDHTERYCVPISDTGCFATRFNITSTSNVVDDVDSTTLRNAEDICAPDMSGSVPHPYLCDSFYICINGEAFLMNCSTGFEYDPDVENCVPISEDGCYANLNRTTAIPEPDLITTIDPTSLETTVEPTRTSSTEPPTSASEADQSFTCPPNTAGNFPHPAYCDKHYFCIGGIEFLLNCSIGFEYDHEAQTCVPISDGGCFSRQATSTHATDKDIISTTYKSEQDVTCPPDTYVNIPSARCDAYYICLNGEPILVICSLGYEYDPLVKTCVPISEDGCFANLVNSTTSPQPIPITTADPTVPDTTAVSSSTTSEASPTFTCPAGAIGNFPHPVYCDKYYSCIGGIAFLLNCSNGFEYDHNAQNCVLIAAGGCFSTKETTSVKTGEDEISTTQNKYNTTDEVTTQAPVCPPGVFGNIPHPEHCDQYYNCFGGTYFLHRCANNFEYDHTVRGCVAISDSGCFASRNVSSTTLVNQQAESTTNDVCDEVVTGHVPHPERCDAFYLCMAGEAFLVTCSNGFEYDHTEMRCIEISENGCTASLANENSSTISTAKPTEGTTKPAPICPELGGGNFPHPDYCDRFYNCIAGIAFELSCPNGHEYDPELQFCAPISDYGCFAKQEQSVNKTDGVELEAAKPDVKPTTERNEEEQVTCSDSQIGSYPHPTKCDAFFICIGGTAKELNCSSGFEYDSDARQCVIISDKGCTATKG</sequence>
<dbReference type="InterPro" id="IPR036508">
    <property type="entry name" value="Chitin-bd_dom_sf"/>
</dbReference>
<dbReference type="Pfam" id="PF01607">
    <property type="entry name" value="CBM_14"/>
    <property type="match status" value="10"/>
</dbReference>
<feature type="domain" description="Chitin-binding type-2" evidence="7">
    <location>
        <begin position="574"/>
        <end position="629"/>
    </location>
</feature>
<keyword evidence="9" id="KW-1185">Reference proteome</keyword>
<feature type="non-terminal residue" evidence="8">
    <location>
        <position position="1"/>
    </location>
</feature>
<dbReference type="PANTHER" id="PTHR23301:SF0">
    <property type="entry name" value="CHITIN-BINDING TYPE-2 DOMAIN-CONTAINING PROTEIN-RELATED"/>
    <property type="match status" value="1"/>
</dbReference>
<feature type="domain" description="Chitin-binding type-2" evidence="7">
    <location>
        <begin position="996"/>
        <end position="1052"/>
    </location>
</feature>
<feature type="domain" description="Chitin-binding type-2" evidence="7">
    <location>
        <begin position="754"/>
        <end position="810"/>
    </location>
</feature>
<feature type="domain" description="Chitin-binding type-2" evidence="7">
    <location>
        <begin position="313"/>
        <end position="369"/>
    </location>
</feature>
<protein>
    <recommendedName>
        <fullName evidence="7">Chitin-binding type-2 domain-containing protein</fullName>
    </recommendedName>
</protein>
<feature type="region of interest" description="Disordered" evidence="6">
    <location>
        <begin position="640"/>
        <end position="665"/>
    </location>
</feature>
<keyword evidence="4" id="KW-1015">Disulfide bond</keyword>
<evidence type="ECO:0000256" key="3">
    <source>
        <dbReference type="ARBA" id="ARBA00022737"/>
    </source>
</evidence>
<keyword evidence="2" id="KW-0732">Signal</keyword>
<feature type="domain" description="Chitin-binding type-2" evidence="7">
    <location>
        <begin position="393"/>
        <end position="449"/>
    </location>
</feature>
<dbReference type="Gene3D" id="2.170.140.10">
    <property type="entry name" value="Chitin binding domain"/>
    <property type="match status" value="10"/>
</dbReference>
<dbReference type="Proteomes" id="UP000324832">
    <property type="component" value="Unassembled WGS sequence"/>
</dbReference>
<gene>
    <name evidence="8" type="ORF">LSINAPIS_LOCUS2767</name>
</gene>
<feature type="domain" description="Chitin-binding type-2" evidence="7">
    <location>
        <begin position="495"/>
        <end position="551"/>
    </location>
</feature>
<dbReference type="AlphaFoldDB" id="A0A5E4PWZ7"/>
<feature type="region of interest" description="Disordered" evidence="6">
    <location>
        <begin position="470"/>
        <end position="495"/>
    </location>
</feature>
<dbReference type="GO" id="GO:0005576">
    <property type="term" value="C:extracellular region"/>
    <property type="evidence" value="ECO:0007669"/>
    <property type="project" value="InterPro"/>
</dbReference>
<evidence type="ECO:0000313" key="9">
    <source>
        <dbReference type="Proteomes" id="UP000324832"/>
    </source>
</evidence>
<feature type="compositionally biased region" description="Low complexity" evidence="6">
    <location>
        <begin position="284"/>
        <end position="304"/>
    </location>
</feature>
<dbReference type="PANTHER" id="PTHR23301">
    <property type="entry name" value="CHITIN BINDING PERITROPHIN-A"/>
    <property type="match status" value="1"/>
</dbReference>
<evidence type="ECO:0000256" key="2">
    <source>
        <dbReference type="ARBA" id="ARBA00022729"/>
    </source>
</evidence>
<feature type="domain" description="Chitin-binding type-2" evidence="7">
    <location>
        <begin position="667"/>
        <end position="723"/>
    </location>
</feature>
<name>A0A5E4PWZ7_9NEOP</name>
<evidence type="ECO:0000313" key="8">
    <source>
        <dbReference type="EMBL" id="VVC89704.1"/>
    </source>
</evidence>
<feature type="domain" description="Chitin-binding type-2" evidence="7">
    <location>
        <begin position="829"/>
        <end position="885"/>
    </location>
</feature>
<dbReference type="GO" id="GO:0008061">
    <property type="term" value="F:chitin binding"/>
    <property type="evidence" value="ECO:0007669"/>
    <property type="project" value="UniProtKB-KW"/>
</dbReference>
<reference evidence="8 9" key="1">
    <citation type="submission" date="2017-07" db="EMBL/GenBank/DDBJ databases">
        <authorList>
            <person name="Talla V."/>
            <person name="Backstrom N."/>
        </authorList>
    </citation>
    <scope>NUCLEOTIDE SEQUENCE [LARGE SCALE GENOMIC DNA]</scope>
</reference>
<dbReference type="SUPFAM" id="SSF57625">
    <property type="entry name" value="Invertebrate chitin-binding proteins"/>
    <property type="match status" value="10"/>
</dbReference>
<accession>A0A5E4PWZ7</accession>
<feature type="region of interest" description="Disordered" evidence="6">
    <location>
        <begin position="278"/>
        <end position="310"/>
    </location>
</feature>
<keyword evidence="3" id="KW-0677">Repeat</keyword>
<evidence type="ECO:0000259" key="7">
    <source>
        <dbReference type="PROSITE" id="PS50940"/>
    </source>
</evidence>
<organism evidence="8 9">
    <name type="scientific">Leptidea sinapis</name>
    <dbReference type="NCBI Taxonomy" id="189913"/>
    <lineage>
        <taxon>Eukaryota</taxon>
        <taxon>Metazoa</taxon>
        <taxon>Ecdysozoa</taxon>
        <taxon>Arthropoda</taxon>
        <taxon>Hexapoda</taxon>
        <taxon>Insecta</taxon>
        <taxon>Pterygota</taxon>
        <taxon>Neoptera</taxon>
        <taxon>Endopterygota</taxon>
        <taxon>Lepidoptera</taxon>
        <taxon>Glossata</taxon>
        <taxon>Ditrysia</taxon>
        <taxon>Papilionoidea</taxon>
        <taxon>Pieridae</taxon>
        <taxon>Dismorphiinae</taxon>
        <taxon>Leptidea</taxon>
    </lineage>
</organism>
<dbReference type="SMART" id="SM00494">
    <property type="entry name" value="ChtBD2"/>
    <property type="match status" value="10"/>
</dbReference>
<evidence type="ECO:0000256" key="6">
    <source>
        <dbReference type="SAM" id="MobiDB-lite"/>
    </source>
</evidence>